<name>A0A4Q2IT92_9SPHN</name>
<feature type="transmembrane region" description="Helical" evidence="1">
    <location>
        <begin position="31"/>
        <end position="51"/>
    </location>
</feature>
<evidence type="ECO:0000256" key="1">
    <source>
        <dbReference type="SAM" id="Phobius"/>
    </source>
</evidence>
<keyword evidence="1" id="KW-0812">Transmembrane</keyword>
<keyword evidence="1" id="KW-1133">Transmembrane helix</keyword>
<keyword evidence="1" id="KW-0472">Membrane</keyword>
<evidence type="ECO:0000313" key="2">
    <source>
        <dbReference type="EMBL" id="RXZ31795.1"/>
    </source>
</evidence>
<organism evidence="2 3">
    <name type="scientific">Sphingomonas desiccabilis</name>
    <dbReference type="NCBI Taxonomy" id="429134"/>
    <lineage>
        <taxon>Bacteria</taxon>
        <taxon>Pseudomonadati</taxon>
        <taxon>Pseudomonadota</taxon>
        <taxon>Alphaproteobacteria</taxon>
        <taxon>Sphingomonadales</taxon>
        <taxon>Sphingomonadaceae</taxon>
        <taxon>Sphingomonas</taxon>
    </lineage>
</organism>
<dbReference type="Pfam" id="PF02325">
    <property type="entry name" value="CCB3_YggT"/>
    <property type="match status" value="1"/>
</dbReference>
<protein>
    <submittedName>
        <fullName evidence="2">YggT family protein</fullName>
    </submittedName>
</protein>
<proteinExistence type="predicted"/>
<gene>
    <name evidence="2" type="ORF">EO081_11380</name>
</gene>
<feature type="transmembrane region" description="Helical" evidence="1">
    <location>
        <begin position="83"/>
        <end position="109"/>
    </location>
</feature>
<dbReference type="Proteomes" id="UP000292347">
    <property type="component" value="Unassembled WGS sequence"/>
</dbReference>
<dbReference type="GO" id="GO:0016020">
    <property type="term" value="C:membrane"/>
    <property type="evidence" value="ECO:0007669"/>
    <property type="project" value="InterPro"/>
</dbReference>
<dbReference type="InterPro" id="IPR003425">
    <property type="entry name" value="CCB3/YggT"/>
</dbReference>
<comment type="caution">
    <text evidence="2">The sequence shown here is derived from an EMBL/GenBank/DDBJ whole genome shotgun (WGS) entry which is preliminary data.</text>
</comment>
<dbReference type="EMBL" id="SDPT01000002">
    <property type="protein sequence ID" value="RXZ31795.1"/>
    <property type="molecule type" value="Genomic_DNA"/>
</dbReference>
<reference evidence="2 3" key="1">
    <citation type="submission" date="2019-01" db="EMBL/GenBank/DDBJ databases">
        <title>Sphingomonas mucosissima sp. nov. and Sphingomonas desiccabilis sp. nov., from biological soil crusts in the Colorado Plateau, USA.</title>
        <authorList>
            <person name="Zhu D."/>
        </authorList>
    </citation>
    <scope>NUCLEOTIDE SEQUENCE [LARGE SCALE GENOMIC DNA]</scope>
    <source>
        <strain evidence="2 3">CP1D</strain>
    </source>
</reference>
<dbReference type="AlphaFoldDB" id="A0A4Q2IT92"/>
<keyword evidence="3" id="KW-1185">Reference proteome</keyword>
<dbReference type="OrthoDB" id="9814445at2"/>
<accession>A0A4Q2IT92</accession>
<sequence>MGAAGVSPRPASLGAPALNILIEILNYLLNVLWWIIFVQFVLSILIAFNVINTHSDFVRSVWRALNVITEPIYRPFRRILPDLGAIDLAPMAVLVTMGILQTIVLPALYRATLPYAI</sequence>
<evidence type="ECO:0000313" key="3">
    <source>
        <dbReference type="Proteomes" id="UP000292347"/>
    </source>
</evidence>